<feature type="transmembrane region" description="Helical" evidence="1">
    <location>
        <begin position="117"/>
        <end position="143"/>
    </location>
</feature>
<feature type="transmembrane region" description="Helical" evidence="1">
    <location>
        <begin position="179"/>
        <end position="204"/>
    </location>
</feature>
<accession>A0AAJ0CE75</accession>
<protein>
    <submittedName>
        <fullName evidence="2">Uncharacterized protein</fullName>
    </submittedName>
</protein>
<keyword evidence="1" id="KW-1133">Transmembrane helix</keyword>
<feature type="transmembrane region" description="Helical" evidence="1">
    <location>
        <begin position="38"/>
        <end position="65"/>
    </location>
</feature>
<evidence type="ECO:0000313" key="2">
    <source>
        <dbReference type="EMBL" id="KAK2590238.1"/>
    </source>
</evidence>
<dbReference type="EMBL" id="JASWJB010000465">
    <property type="protein sequence ID" value="KAK2590238.1"/>
    <property type="molecule type" value="Genomic_DNA"/>
</dbReference>
<gene>
    <name evidence="2" type="ORF">QQS21_012084</name>
</gene>
<organism evidence="2 3">
    <name type="scientific">Conoideocrella luteorostrata</name>
    <dbReference type="NCBI Taxonomy" id="1105319"/>
    <lineage>
        <taxon>Eukaryota</taxon>
        <taxon>Fungi</taxon>
        <taxon>Dikarya</taxon>
        <taxon>Ascomycota</taxon>
        <taxon>Pezizomycotina</taxon>
        <taxon>Sordariomycetes</taxon>
        <taxon>Hypocreomycetidae</taxon>
        <taxon>Hypocreales</taxon>
        <taxon>Clavicipitaceae</taxon>
        <taxon>Conoideocrella</taxon>
    </lineage>
</organism>
<evidence type="ECO:0000256" key="1">
    <source>
        <dbReference type="SAM" id="Phobius"/>
    </source>
</evidence>
<keyword evidence="1" id="KW-0472">Membrane</keyword>
<comment type="caution">
    <text evidence="2">The sequence shown here is derived from an EMBL/GenBank/DDBJ whole genome shotgun (WGS) entry which is preliminary data.</text>
</comment>
<dbReference type="AlphaFoldDB" id="A0AAJ0CE75"/>
<name>A0AAJ0CE75_9HYPO</name>
<proteinExistence type="predicted"/>
<reference evidence="2" key="1">
    <citation type="submission" date="2023-06" db="EMBL/GenBank/DDBJ databases">
        <title>Conoideocrella luteorostrata (Hypocreales: Clavicipitaceae), a potential biocontrol fungus for elongate hemlock scale in United States Christmas tree production areas.</title>
        <authorList>
            <person name="Barrett H."/>
            <person name="Lovett B."/>
            <person name="Macias A.M."/>
            <person name="Stajich J.E."/>
            <person name="Kasson M.T."/>
        </authorList>
    </citation>
    <scope>NUCLEOTIDE SEQUENCE</scope>
    <source>
        <strain evidence="2">ARSEF 14590</strain>
    </source>
</reference>
<keyword evidence="3" id="KW-1185">Reference proteome</keyword>
<sequence>MSSSLKNELSTSDFEVDSRELRCHWRVRIVNAVHSIRVAMTLLALAAGIVVLGLSTDTLAVYNVTHLPVDYMLPLWPQNFDVRPTNALVAGSAIVTAMNAVSLLASKTQSVRGRPMIHSSVSIVVPVTGFIASLIAVVMFFAINTSATDETFQSWVCRWKTVPMSTRPHFGTLCKESQAALALAVLLVPLELIILATAGFQVILEKKAGTVARSRGSPTLS</sequence>
<dbReference type="Proteomes" id="UP001251528">
    <property type="component" value="Unassembled WGS sequence"/>
</dbReference>
<evidence type="ECO:0000313" key="3">
    <source>
        <dbReference type="Proteomes" id="UP001251528"/>
    </source>
</evidence>
<dbReference type="PANTHER" id="PTHR42069:SF1">
    <property type="entry name" value="MARVEL DOMAIN-CONTAINING PROTEIN"/>
    <property type="match status" value="1"/>
</dbReference>
<keyword evidence="1" id="KW-0812">Transmembrane</keyword>
<dbReference type="PANTHER" id="PTHR42069">
    <property type="entry name" value="HYPHAL ANASTAMOSIS-8 PROTEIN"/>
    <property type="match status" value="1"/>
</dbReference>
<feature type="transmembrane region" description="Helical" evidence="1">
    <location>
        <begin position="85"/>
        <end position="105"/>
    </location>
</feature>